<evidence type="ECO:0000259" key="2">
    <source>
        <dbReference type="SMART" id="SM00382"/>
    </source>
</evidence>
<comment type="caution">
    <text evidence="3">The sequence shown here is derived from an EMBL/GenBank/DDBJ whole genome shotgun (WGS) entry which is preliminary data.</text>
</comment>
<dbReference type="AlphaFoldDB" id="A0A955I9I9"/>
<dbReference type="Pfam" id="PF13335">
    <property type="entry name" value="Mg_chelatase_C"/>
    <property type="match status" value="1"/>
</dbReference>
<dbReference type="PANTHER" id="PTHR32039:SF7">
    <property type="entry name" value="COMPETENCE PROTEIN COMM"/>
    <property type="match status" value="1"/>
</dbReference>
<dbReference type="InterPro" id="IPR025158">
    <property type="entry name" value="Mg_chelat-rel_C"/>
</dbReference>
<feature type="non-terminal residue" evidence="3">
    <location>
        <position position="1"/>
    </location>
</feature>
<gene>
    <name evidence="3" type="ORF">KC675_05210</name>
</gene>
<evidence type="ECO:0000256" key="1">
    <source>
        <dbReference type="ARBA" id="ARBA00006354"/>
    </source>
</evidence>
<dbReference type="SUPFAM" id="SSF52540">
    <property type="entry name" value="P-loop containing nucleoside triphosphate hydrolases"/>
    <property type="match status" value="1"/>
</dbReference>
<sequence>SGISIAGVSMLSDINDIQHLFNSARINQKDMLFNAEKNDDDYDFAYVKGQQNLKRAFEIASAGGHNILLNGVPGSGKTYISRCMTGILPDMEMDEIIEVTKIYSISGLLNENGVITKRPFRSPHHTSSHVALIGGGSIPKPGEITLAHRGVLFLDEFNEFEARALESLRQPIEDKVVHISRASAVMEYPSNFMLIGAMNPCRCGFFGDDNKECTCTPYDLEKFKRKMSGPILDRIDLQIFVKKVNKKDIVSDSKGESSKMIRERVVQARKVQLDRIRSLNKPNIFNNGDLNHLQIKSFVKLSPKAKVLMSKVIDNLGLSARGYFRILKLSRTIADLEGVDSVKENHIAEAVSYRLLS</sequence>
<feature type="domain" description="AAA+ ATPase" evidence="2">
    <location>
        <begin position="63"/>
        <end position="245"/>
    </location>
</feature>
<dbReference type="EMBL" id="JAGQLL010000084">
    <property type="protein sequence ID" value="MCA9380549.1"/>
    <property type="molecule type" value="Genomic_DNA"/>
</dbReference>
<accession>A0A955I9I9</accession>
<dbReference type="Pfam" id="PF01078">
    <property type="entry name" value="Mg_chelatase"/>
    <property type="match status" value="1"/>
</dbReference>
<dbReference type="GO" id="GO:0005524">
    <property type="term" value="F:ATP binding"/>
    <property type="evidence" value="ECO:0007669"/>
    <property type="project" value="InterPro"/>
</dbReference>
<protein>
    <submittedName>
        <fullName evidence="3">YifB family Mg chelatase-like AAA ATPase</fullName>
    </submittedName>
</protein>
<evidence type="ECO:0000313" key="4">
    <source>
        <dbReference type="Proteomes" id="UP000745577"/>
    </source>
</evidence>
<dbReference type="InterPro" id="IPR027417">
    <property type="entry name" value="P-loop_NTPase"/>
</dbReference>
<dbReference type="InterPro" id="IPR045006">
    <property type="entry name" value="CHLI-like"/>
</dbReference>
<proteinExistence type="inferred from homology"/>
<dbReference type="InterPro" id="IPR003593">
    <property type="entry name" value="AAA+_ATPase"/>
</dbReference>
<dbReference type="Proteomes" id="UP000745577">
    <property type="component" value="Unassembled WGS sequence"/>
</dbReference>
<name>A0A955I9I9_9BACT</name>
<dbReference type="NCBIfam" id="TIGR00368">
    <property type="entry name" value="YifB family Mg chelatase-like AAA ATPase"/>
    <property type="match status" value="1"/>
</dbReference>
<dbReference type="InterPro" id="IPR004482">
    <property type="entry name" value="Mg_chelat-rel"/>
</dbReference>
<dbReference type="PANTHER" id="PTHR32039">
    <property type="entry name" value="MAGNESIUM-CHELATASE SUBUNIT CHLI"/>
    <property type="match status" value="1"/>
</dbReference>
<reference evidence="3" key="2">
    <citation type="journal article" date="2021" name="Microbiome">
        <title>Successional dynamics and alternative stable states in a saline activated sludge microbial community over 9 years.</title>
        <authorList>
            <person name="Wang Y."/>
            <person name="Ye J."/>
            <person name="Ju F."/>
            <person name="Liu L."/>
            <person name="Boyd J.A."/>
            <person name="Deng Y."/>
            <person name="Parks D.H."/>
            <person name="Jiang X."/>
            <person name="Yin X."/>
            <person name="Woodcroft B.J."/>
            <person name="Tyson G.W."/>
            <person name="Hugenholtz P."/>
            <person name="Polz M.F."/>
            <person name="Zhang T."/>
        </authorList>
    </citation>
    <scope>NUCLEOTIDE SEQUENCE</scope>
    <source>
        <strain evidence="3">HKST-UBA15</strain>
    </source>
</reference>
<organism evidence="3 4">
    <name type="scientific">Candidatus Dojkabacteria bacterium</name>
    <dbReference type="NCBI Taxonomy" id="2099670"/>
    <lineage>
        <taxon>Bacteria</taxon>
        <taxon>Candidatus Dojkabacteria</taxon>
    </lineage>
</organism>
<dbReference type="Gene3D" id="3.40.50.300">
    <property type="entry name" value="P-loop containing nucleotide triphosphate hydrolases"/>
    <property type="match status" value="1"/>
</dbReference>
<dbReference type="SMART" id="SM00382">
    <property type="entry name" value="AAA"/>
    <property type="match status" value="1"/>
</dbReference>
<evidence type="ECO:0000313" key="3">
    <source>
        <dbReference type="EMBL" id="MCA9380549.1"/>
    </source>
</evidence>
<reference evidence="3" key="1">
    <citation type="submission" date="2020-04" db="EMBL/GenBank/DDBJ databases">
        <authorList>
            <person name="Zhang T."/>
        </authorList>
    </citation>
    <scope>NUCLEOTIDE SEQUENCE</scope>
    <source>
        <strain evidence="3">HKST-UBA15</strain>
    </source>
</reference>
<comment type="similarity">
    <text evidence="1">Belongs to the Mg-chelatase subunits D/I family. ComM subfamily.</text>
</comment>
<dbReference type="InterPro" id="IPR000523">
    <property type="entry name" value="Mg_chelatse_chII-like_cat_dom"/>
</dbReference>